<feature type="repeat" description="ANK" evidence="3">
    <location>
        <begin position="1628"/>
        <end position="1660"/>
    </location>
</feature>
<evidence type="ECO:0000256" key="3">
    <source>
        <dbReference type="PROSITE-ProRule" id="PRU00023"/>
    </source>
</evidence>
<organism evidence="6 7">
    <name type="scientific">Volvox reticuliferus</name>
    <dbReference type="NCBI Taxonomy" id="1737510"/>
    <lineage>
        <taxon>Eukaryota</taxon>
        <taxon>Viridiplantae</taxon>
        <taxon>Chlorophyta</taxon>
        <taxon>core chlorophytes</taxon>
        <taxon>Chlorophyceae</taxon>
        <taxon>CS clade</taxon>
        <taxon>Chlamydomonadales</taxon>
        <taxon>Volvocaceae</taxon>
        <taxon>Volvox</taxon>
    </lineage>
</organism>
<dbReference type="Gene3D" id="1.25.40.20">
    <property type="entry name" value="Ankyrin repeat-containing domain"/>
    <property type="match status" value="4"/>
</dbReference>
<sequence length="2199" mass="225142">MPEAEPDALVAAVLHHQPLQKLLRAGADPTIRDQSGLTPLHHAVLSGNIDAVVALLDHASKRTRPLRRAGGEPSRLPGSPWDLATAPGPLPSRASPLHLAAERSDSLLRLILGHNSLTCVAASFLGIPISTRPQTELLHLRDARGWSLLHYAVSRSNLSTMRQLLPHMGANGAELGSNGSSRNSSAGGAAPPHAAHHAPPQAMYGVNVPDAIGRTALHQAALLGHADCCRLLLKVGADQSLTSAPPEAALPLHLAASGNHTSTIDVLFRHAVNQHGFRAAQSVLLRSNAAGLTALHVAVQHGAVDAARRLLHLVFPFDTRGPLGRTALHLAALLGDTPMINMLLGHSTPQQHQLRDAEGFTAMHLAAATGRLEALRVLAAGGCGVDVRAEAAPHAPSGCEGWTPLHCAVRRGDVAVIELLVSDLGADPHAKDAGGRTPYDLAVAVAGDDSPSGSSVVGAGSGIQNLDDAHWATDATATESEEGSRERAASSTARGGSSAAAAAMVVDPLQGPSGLTAGMLGFNGPAGNGTARLDEAQALAVLQTFIRLLHEPAQRSNALPPSLISTLGGGISTQSPRGDVSLPAASGPVIGNPMLVGVTCESSGVGGGSPLKRLTVTGLEAAAVLPTSSAAPTLVPPGMAIAPDLPLDREPQPAPMQSPPEERGVPAGQAHPSVGGLPGNSRTAAAIQAAPGGLEAIPAATVTDNAGAAPGTKLSAVISPSACGAACKAAPQANIQSPGYGGAATVAMAAKHCGCVHCQDSALLPSLDKRELPRVGDGEAEASFMAMTYGTQMLMGPSTTPARASPFGKPPARRPSPFHKASTASTAPAVPGGATASAISSCVNAATNIAPDANREEKMTVTVAVGETVAYGDATRDRVAAAGAVANAAPYAATTARSSVVAATRVEPAATGAMSPVPVDVVGPSPPVASAVIKRSPFVTSAKMSPFGVAATVRRPTVARAALQLDPHPQQLQERTPAETGTAALGTSVATVAAAAAEVAATVPVIAPMPSAAAVSPPVVKTAATAAVAAAAAVSSGDGIAAAAPLIEANPPGSDHEQPQWSTTPFSTSTAVQPQNTSLSNGLPAGAPSDPAASLCVVSAINSPCGYSALNRAILLQRHTLVEALLGTLPPPGHLGGVLVLGGTPASGGRPAAATVAYNAANMGVALLSVHGGQNLSPSQSQQMPLAPATSSSEVVDNGAGGQRPVHSRAIVTRAATNPTALAAPSPSVAAPLPAAVCPSARPQAPPKDTPSHMQLQLRQLNGVVCSSPSASDGAPGTVVDVSSRMAPPLLPLSGPSVAARSFAASTVASAALIPGLIHWDETNEVFRTHPANHTSRAWLHWPGEPDPSTGWLVAELVVVESGSAGGHVWLGLGPPPDVLAVASSTSNSTNIVAGGPSSAAVGGSAAAGLATKGSNVTTSAMARVATAASGALGPGGAPSGRAAGGGASPLIPVAMCPVINHQSTHVACLRDGQAFRGGVQAADLGAATRLEARNSDTVALFWNRRGRSVAYTLNGRYCGRLSGLPVNAQLTPLVGLQCAGFVFKWRCCSRVGSDGSGPPEPYTCPTCTSNIDGMLIREQMLHEDPETPWLCKPSMTSLHFAAWSGNVRVLPQLVYAKGFSPDEVDVDGWTPLHFAALAGHDEAVRLLLSLKCQPDRKSKYGSTPAMLAAKYGRSPEHVTIVRLLSDVGAVLDLRDPRGRTLLMLAARAGSLAMVQLLLERGLDPSAMDALDREAQQYAGQHAAIFRLLRNAQAAQRAGARKSKRRQHVHQHKDQHQQTAAVAVTAAGAGTATAAAPAKDLDGHEEEGESDKDSSATVSGHYNSDDSNDTDVEGGGAGRGRDVDVQHLPILAERWRVGAGQLVRGRLIEQGAFGAVFEGTWCGARVAIKQVMRRRHPGPQSMAGVSIAGSDGQEEPEAVREALSLEREIAILAALPPHERIARMLGSVKLPGDGLCLVMAYYPHTLQSVMQSERLRRSWLTPSRRAAIARQLAEGMAFLHGLPGPRIIHRDLKPNNVLLEAAPMLGVKICDFGLSRILAGNDVQSSSAAGHAFWMAPELLRAQPYDEKVDVYSYGVILYQLAYWVDDQLYGGLNKAQVDFQVVHGILRLQDRLPGGIDSTVQALVRDCVDESPRNRPSMSQVLERLSSVRELSQPGHGNVPMHSAVAAATAGAPGEVPARPAGGGTTAFGGDPEHLRPG</sequence>
<evidence type="ECO:0000313" key="6">
    <source>
        <dbReference type="EMBL" id="GIL98898.1"/>
    </source>
</evidence>
<gene>
    <name evidence="6" type="ORF">Vretimale_4226</name>
</gene>
<keyword evidence="2 3" id="KW-0040">ANK repeat</keyword>
<feature type="compositionally biased region" description="Polar residues" evidence="4">
    <location>
        <begin position="1059"/>
        <end position="1077"/>
    </location>
</feature>
<dbReference type="SUPFAM" id="SSF56112">
    <property type="entry name" value="Protein kinase-like (PK-like)"/>
    <property type="match status" value="1"/>
</dbReference>
<feature type="repeat" description="ANK" evidence="3">
    <location>
        <begin position="35"/>
        <end position="60"/>
    </location>
</feature>
<dbReference type="InterPro" id="IPR000719">
    <property type="entry name" value="Prot_kinase_dom"/>
</dbReference>
<feature type="region of interest" description="Disordered" evidence="4">
    <location>
        <begin position="474"/>
        <end position="497"/>
    </location>
</feature>
<dbReference type="InterPro" id="IPR008271">
    <property type="entry name" value="Ser/Thr_kinase_AS"/>
</dbReference>
<feature type="region of interest" description="Disordered" evidence="4">
    <location>
        <begin position="1174"/>
        <end position="1204"/>
    </location>
</feature>
<feature type="repeat" description="ANK" evidence="3">
    <location>
        <begin position="1698"/>
        <end position="1730"/>
    </location>
</feature>
<feature type="repeat" description="ANK" evidence="3">
    <location>
        <begin position="400"/>
        <end position="433"/>
    </location>
</feature>
<dbReference type="EMBL" id="BNCQ01000006">
    <property type="protein sequence ID" value="GIL98898.1"/>
    <property type="molecule type" value="Genomic_DNA"/>
</dbReference>
<feature type="domain" description="Protein kinase" evidence="5">
    <location>
        <begin position="1862"/>
        <end position="2160"/>
    </location>
</feature>
<feature type="region of interest" description="Disordered" evidence="4">
    <location>
        <begin position="169"/>
        <end position="199"/>
    </location>
</feature>
<dbReference type="PANTHER" id="PTHR24198">
    <property type="entry name" value="ANKYRIN REPEAT AND PROTEIN KINASE DOMAIN-CONTAINING PROTEIN"/>
    <property type="match status" value="1"/>
</dbReference>
<evidence type="ECO:0000313" key="7">
    <source>
        <dbReference type="Proteomes" id="UP000722791"/>
    </source>
</evidence>
<dbReference type="GO" id="GO:0004672">
    <property type="term" value="F:protein kinase activity"/>
    <property type="evidence" value="ECO:0007669"/>
    <property type="project" value="InterPro"/>
</dbReference>
<dbReference type="PROSITE" id="PS50297">
    <property type="entry name" value="ANK_REP_REGION"/>
    <property type="match status" value="7"/>
</dbReference>
<evidence type="ECO:0000256" key="1">
    <source>
        <dbReference type="ARBA" id="ARBA00022737"/>
    </source>
</evidence>
<feature type="region of interest" description="Disordered" evidence="4">
    <location>
        <begin position="64"/>
        <end position="87"/>
    </location>
</feature>
<accession>A0A8J4G290</accession>
<feature type="compositionally biased region" description="Low complexity" evidence="4">
    <location>
        <begin position="2169"/>
        <end position="2179"/>
    </location>
</feature>
<feature type="region of interest" description="Disordered" evidence="4">
    <location>
        <begin position="1897"/>
        <end position="1916"/>
    </location>
</feature>
<feature type="repeat" description="ANK" evidence="3">
    <location>
        <begin position="212"/>
        <end position="244"/>
    </location>
</feature>
<dbReference type="Gene3D" id="1.10.510.10">
    <property type="entry name" value="Transferase(Phosphotransferase) domain 1"/>
    <property type="match status" value="1"/>
</dbReference>
<dbReference type="InterPro" id="IPR036770">
    <property type="entry name" value="Ankyrin_rpt-contain_sf"/>
</dbReference>
<proteinExistence type="predicted"/>
<comment type="caution">
    <text evidence="6">The sequence shown here is derived from an EMBL/GenBank/DDBJ whole genome shotgun (WGS) entry which is preliminary data.</text>
</comment>
<evidence type="ECO:0000259" key="5">
    <source>
        <dbReference type="PROSITE" id="PS50011"/>
    </source>
</evidence>
<dbReference type="Pfam" id="PF00069">
    <property type="entry name" value="Pkinase"/>
    <property type="match status" value="1"/>
</dbReference>
<feature type="compositionally biased region" description="Basic residues" evidence="4">
    <location>
        <begin position="1759"/>
        <end position="1773"/>
    </location>
</feature>
<feature type="region of interest" description="Disordered" evidence="4">
    <location>
        <begin position="2169"/>
        <end position="2199"/>
    </location>
</feature>
<dbReference type="GO" id="GO:0005524">
    <property type="term" value="F:ATP binding"/>
    <property type="evidence" value="ECO:0007669"/>
    <property type="project" value="InterPro"/>
</dbReference>
<dbReference type="SMART" id="SM00220">
    <property type="entry name" value="S_TKc"/>
    <property type="match status" value="1"/>
</dbReference>
<feature type="compositionally biased region" description="Low complexity" evidence="4">
    <location>
        <begin position="176"/>
        <end position="199"/>
    </location>
</feature>
<feature type="repeat" description="ANK" evidence="3">
    <location>
        <begin position="323"/>
        <end position="344"/>
    </location>
</feature>
<reference evidence="6" key="1">
    <citation type="journal article" date="2021" name="Proc. Natl. Acad. Sci. U.S.A.">
        <title>Three genomes in the algal genus Volvox reveal the fate of a haploid sex-determining region after a transition to homothallism.</title>
        <authorList>
            <person name="Yamamoto K."/>
            <person name="Hamaji T."/>
            <person name="Kawai-Toyooka H."/>
            <person name="Matsuzaki R."/>
            <person name="Takahashi F."/>
            <person name="Nishimura Y."/>
            <person name="Kawachi M."/>
            <person name="Noguchi H."/>
            <person name="Minakuchi Y."/>
            <person name="Umen J.G."/>
            <person name="Toyoda A."/>
            <person name="Nozaki H."/>
        </authorList>
    </citation>
    <scope>NUCLEOTIDE SEQUENCE</scope>
    <source>
        <strain evidence="6">NIES-3785</strain>
    </source>
</reference>
<dbReference type="PROSITE" id="PS50011">
    <property type="entry name" value="PROTEIN_KINASE_DOM"/>
    <property type="match status" value="1"/>
</dbReference>
<feature type="repeat" description="ANK" evidence="3">
    <location>
        <begin position="1661"/>
        <end position="1697"/>
    </location>
</feature>
<evidence type="ECO:0000256" key="2">
    <source>
        <dbReference type="ARBA" id="ARBA00023043"/>
    </source>
</evidence>
<dbReference type="Proteomes" id="UP000722791">
    <property type="component" value="Unassembled WGS sequence"/>
</dbReference>
<dbReference type="InterPro" id="IPR011009">
    <property type="entry name" value="Kinase-like_dom_sf"/>
</dbReference>
<dbReference type="Pfam" id="PF12796">
    <property type="entry name" value="Ank_2"/>
    <property type="match status" value="3"/>
</dbReference>
<feature type="region of interest" description="Disordered" evidence="4">
    <location>
        <begin position="1756"/>
        <end position="1842"/>
    </location>
</feature>
<dbReference type="PROSITE" id="PS50088">
    <property type="entry name" value="ANK_REPEAT"/>
    <property type="match status" value="8"/>
</dbReference>
<feature type="region of interest" description="Disordered" evidence="4">
    <location>
        <begin position="1051"/>
        <end position="1077"/>
    </location>
</feature>
<dbReference type="PROSITE" id="PS00108">
    <property type="entry name" value="PROTEIN_KINASE_ST"/>
    <property type="match status" value="1"/>
</dbReference>
<feature type="compositionally biased region" description="Low complexity" evidence="4">
    <location>
        <begin position="1777"/>
        <end position="1796"/>
    </location>
</feature>
<dbReference type="SUPFAM" id="SSF48403">
    <property type="entry name" value="Ankyrin repeat"/>
    <property type="match status" value="3"/>
</dbReference>
<name>A0A8J4G290_9CHLO</name>
<keyword evidence="1" id="KW-0677">Repeat</keyword>
<feature type="region of interest" description="Disordered" evidence="4">
    <location>
        <begin position="799"/>
        <end position="829"/>
    </location>
</feature>
<feature type="compositionally biased region" description="Polar residues" evidence="4">
    <location>
        <begin position="1174"/>
        <end position="1195"/>
    </location>
</feature>
<dbReference type="SMART" id="SM00248">
    <property type="entry name" value="ANK"/>
    <property type="match status" value="14"/>
</dbReference>
<feature type="repeat" description="ANK" evidence="3">
    <location>
        <begin position="358"/>
        <end position="390"/>
    </location>
</feature>
<dbReference type="PANTHER" id="PTHR24198:SF165">
    <property type="entry name" value="ANKYRIN REPEAT-CONTAINING PROTEIN-RELATED"/>
    <property type="match status" value="1"/>
</dbReference>
<feature type="region of interest" description="Disordered" evidence="4">
    <location>
        <begin position="646"/>
        <end position="681"/>
    </location>
</feature>
<dbReference type="PRINTS" id="PR01415">
    <property type="entry name" value="ANKYRIN"/>
</dbReference>
<dbReference type="Gene3D" id="3.30.200.20">
    <property type="entry name" value="Phosphorylase Kinase, domain 1"/>
    <property type="match status" value="1"/>
</dbReference>
<dbReference type="InterPro" id="IPR002110">
    <property type="entry name" value="Ankyrin_rpt"/>
</dbReference>
<dbReference type="Pfam" id="PF00023">
    <property type="entry name" value="Ank"/>
    <property type="match status" value="3"/>
</dbReference>
<protein>
    <recommendedName>
        <fullName evidence="5">Protein kinase domain-containing protein</fullName>
    </recommendedName>
</protein>
<evidence type="ECO:0000256" key="4">
    <source>
        <dbReference type="SAM" id="MobiDB-lite"/>
    </source>
</evidence>